<feature type="transmembrane region" description="Helical" evidence="4">
    <location>
        <begin position="62"/>
        <end position="87"/>
    </location>
</feature>
<dbReference type="InterPro" id="IPR036259">
    <property type="entry name" value="MFS_trans_sf"/>
</dbReference>
<dbReference type="OrthoDB" id="7428510at2"/>
<feature type="transmembrane region" description="Helical" evidence="4">
    <location>
        <begin position="263"/>
        <end position="286"/>
    </location>
</feature>
<evidence type="ECO:0000313" key="6">
    <source>
        <dbReference type="EMBL" id="RIA35395.1"/>
    </source>
</evidence>
<dbReference type="SUPFAM" id="SSF103473">
    <property type="entry name" value="MFS general substrate transporter"/>
    <property type="match status" value="1"/>
</dbReference>
<gene>
    <name evidence="6" type="ORF">DFR49_4172</name>
</gene>
<evidence type="ECO:0000313" key="7">
    <source>
        <dbReference type="Proteomes" id="UP000266568"/>
    </source>
</evidence>
<organism evidence="6 7">
    <name type="scientific">Hephaestia caeni</name>
    <dbReference type="NCBI Taxonomy" id="645617"/>
    <lineage>
        <taxon>Bacteria</taxon>
        <taxon>Pseudomonadati</taxon>
        <taxon>Pseudomonadota</taxon>
        <taxon>Alphaproteobacteria</taxon>
        <taxon>Sphingomonadales</taxon>
        <taxon>Sphingomonadaceae</taxon>
        <taxon>Hephaestia</taxon>
    </lineage>
</organism>
<dbReference type="Gene3D" id="1.20.1250.20">
    <property type="entry name" value="MFS general substrate transporter like domains"/>
    <property type="match status" value="2"/>
</dbReference>
<protein>
    <submittedName>
        <fullName evidence="6">Na+/melibiose symporter-like transporter</fullName>
    </submittedName>
</protein>
<accession>A0A397NL22</accession>
<dbReference type="AlphaFoldDB" id="A0A397NL22"/>
<feature type="transmembrane region" description="Helical" evidence="4">
    <location>
        <begin position="157"/>
        <end position="181"/>
    </location>
</feature>
<evidence type="ECO:0000259" key="5">
    <source>
        <dbReference type="PROSITE" id="PS50850"/>
    </source>
</evidence>
<feature type="transmembrane region" description="Helical" evidence="4">
    <location>
        <begin position="298"/>
        <end position="317"/>
    </location>
</feature>
<dbReference type="InterPro" id="IPR011701">
    <property type="entry name" value="MFS"/>
</dbReference>
<comment type="caution">
    <text evidence="6">The sequence shown here is derived from an EMBL/GenBank/DDBJ whole genome shotgun (WGS) entry which is preliminary data.</text>
</comment>
<feature type="transmembrane region" description="Helical" evidence="4">
    <location>
        <begin position="226"/>
        <end position="251"/>
    </location>
</feature>
<feature type="transmembrane region" description="Helical" evidence="4">
    <location>
        <begin position="124"/>
        <end position="145"/>
    </location>
</feature>
<evidence type="ECO:0000256" key="4">
    <source>
        <dbReference type="SAM" id="Phobius"/>
    </source>
</evidence>
<dbReference type="PROSITE" id="PS50850">
    <property type="entry name" value="MFS"/>
    <property type="match status" value="1"/>
</dbReference>
<dbReference type="InterPro" id="IPR020846">
    <property type="entry name" value="MFS_dom"/>
</dbReference>
<keyword evidence="2 4" id="KW-1133">Transmembrane helix</keyword>
<reference evidence="6 7" key="1">
    <citation type="submission" date="2018-08" db="EMBL/GenBank/DDBJ databases">
        <title>Genomic Encyclopedia of Type Strains, Phase IV (KMG-IV): sequencing the most valuable type-strain genomes for metagenomic binning, comparative biology and taxonomic classification.</title>
        <authorList>
            <person name="Goeker M."/>
        </authorList>
    </citation>
    <scope>NUCLEOTIDE SEQUENCE [LARGE SCALE GENOMIC DNA]</scope>
    <source>
        <strain evidence="6 7">DSM 25527</strain>
    </source>
</reference>
<evidence type="ECO:0000256" key="1">
    <source>
        <dbReference type="ARBA" id="ARBA00022692"/>
    </source>
</evidence>
<evidence type="ECO:0000256" key="3">
    <source>
        <dbReference type="ARBA" id="ARBA00023136"/>
    </source>
</evidence>
<dbReference type="GO" id="GO:0022857">
    <property type="term" value="F:transmembrane transporter activity"/>
    <property type="evidence" value="ECO:0007669"/>
    <property type="project" value="InterPro"/>
</dbReference>
<feature type="transmembrane region" description="Helical" evidence="4">
    <location>
        <begin position="99"/>
        <end position="118"/>
    </location>
</feature>
<dbReference type="PANTHER" id="PTHR23528">
    <property type="match status" value="1"/>
</dbReference>
<name>A0A397NL22_9SPHN</name>
<sequence length="410" mass="43210">MSSPSRLLSADPARRRAAEGARSWRFLALYALANAGGVAAFLPLLTLLLPLKVQAVAGDERLLTLTLCALAGAVTASISNIVFGVLSDRSFARTRNRRRWIAGGLAATLATYPLLHWAASPVQIIAAVLTFQAALNMMLAPLYTMMADEVPDHQKGVAGGLLTLASPIGSALAAVLVATGLGEDGRFALVCGFVALCVVPLLLVRPHPTDTTPPPAPARAIRRGDLALTWGARLLVQLAGNVLFTYLLFYFESVVPGEEPAVLAPRVGQLTTIAFALSIPIALLVGRASDRIGARKPFLMLATIVTASGLLVMALFPEWPSAVAGYGLFAIGSAVFLGLHSAYAMQILPSPEHRGRDLGILNLTNTLPALLGPALTWSLATTERFTPVLLTLAVLTLLGGAMVMFVRSER</sequence>
<feature type="transmembrane region" description="Helical" evidence="4">
    <location>
        <begin position="187"/>
        <end position="205"/>
    </location>
</feature>
<feature type="transmembrane region" description="Helical" evidence="4">
    <location>
        <begin position="24"/>
        <end position="50"/>
    </location>
</feature>
<proteinExistence type="predicted"/>
<dbReference type="PANTHER" id="PTHR23528:SF1">
    <property type="entry name" value="MAJOR FACILITATOR SUPERFAMILY (MFS) PROFILE DOMAIN-CONTAINING PROTEIN"/>
    <property type="match status" value="1"/>
</dbReference>
<feature type="transmembrane region" description="Helical" evidence="4">
    <location>
        <begin position="385"/>
        <end position="406"/>
    </location>
</feature>
<feature type="domain" description="Major facilitator superfamily (MFS) profile" evidence="5">
    <location>
        <begin position="225"/>
        <end position="410"/>
    </location>
</feature>
<keyword evidence="1 4" id="KW-0812">Transmembrane</keyword>
<feature type="transmembrane region" description="Helical" evidence="4">
    <location>
        <begin position="360"/>
        <end position="379"/>
    </location>
</feature>
<keyword evidence="3 4" id="KW-0472">Membrane</keyword>
<feature type="transmembrane region" description="Helical" evidence="4">
    <location>
        <begin position="323"/>
        <end position="348"/>
    </location>
</feature>
<dbReference type="EMBL" id="QXDC01000006">
    <property type="protein sequence ID" value="RIA35395.1"/>
    <property type="molecule type" value="Genomic_DNA"/>
</dbReference>
<evidence type="ECO:0000256" key="2">
    <source>
        <dbReference type="ARBA" id="ARBA00022989"/>
    </source>
</evidence>
<dbReference type="RefSeq" id="WP_119037554.1">
    <property type="nucleotide sequence ID" value="NZ_QXDC01000006.1"/>
</dbReference>
<dbReference type="Pfam" id="PF07690">
    <property type="entry name" value="MFS_1"/>
    <property type="match status" value="2"/>
</dbReference>
<dbReference type="Proteomes" id="UP000266568">
    <property type="component" value="Unassembled WGS sequence"/>
</dbReference>
<keyword evidence="7" id="KW-1185">Reference proteome</keyword>